<evidence type="ECO:0000256" key="4">
    <source>
        <dbReference type="ARBA" id="ARBA00022801"/>
    </source>
</evidence>
<name>A0A2R5EGW9_9BACL</name>
<feature type="binding site" evidence="8">
    <location>
        <position position="269"/>
    </location>
    <ligand>
        <name>Zn(2+)</name>
        <dbReference type="ChEBI" id="CHEBI:29105"/>
        <label>2</label>
    </ligand>
</feature>
<evidence type="ECO:0000256" key="9">
    <source>
        <dbReference type="RuleBase" id="RU003946"/>
    </source>
</evidence>
<evidence type="ECO:0000256" key="8">
    <source>
        <dbReference type="PIRSR" id="PIRSR601952-2"/>
    </source>
</evidence>
<keyword evidence="3 8" id="KW-0479">Metal-binding</keyword>
<evidence type="ECO:0000256" key="1">
    <source>
        <dbReference type="ARBA" id="ARBA00005984"/>
    </source>
</evidence>
<feature type="binding site" evidence="8">
    <location>
        <position position="45"/>
    </location>
    <ligand>
        <name>Mg(2+)</name>
        <dbReference type="ChEBI" id="CHEBI:18420"/>
    </ligand>
</feature>
<feature type="chain" id="PRO_5015357168" evidence="10">
    <location>
        <begin position="31"/>
        <end position="563"/>
    </location>
</feature>
<evidence type="ECO:0000313" key="11">
    <source>
        <dbReference type="EMBL" id="GBG05810.1"/>
    </source>
</evidence>
<dbReference type="InterPro" id="IPR017850">
    <property type="entry name" value="Alkaline_phosphatase_core_sf"/>
</dbReference>
<dbReference type="RefSeq" id="WP_258234782.1">
    <property type="nucleotide sequence ID" value="NZ_BDQX01000023.1"/>
</dbReference>
<comment type="caution">
    <text evidence="11">The sequence shown here is derived from an EMBL/GenBank/DDBJ whole genome shotgun (WGS) entry which is preliminary data.</text>
</comment>
<dbReference type="GO" id="GO:0046872">
    <property type="term" value="F:metal ion binding"/>
    <property type="evidence" value="ECO:0007669"/>
    <property type="project" value="UniProtKB-KW"/>
</dbReference>
<dbReference type="SMART" id="SM00098">
    <property type="entry name" value="alkPPc"/>
    <property type="match status" value="1"/>
</dbReference>
<dbReference type="CDD" id="cd16012">
    <property type="entry name" value="ALP"/>
    <property type="match status" value="1"/>
</dbReference>
<feature type="binding site" evidence="8">
    <location>
        <position position="45"/>
    </location>
    <ligand>
        <name>Zn(2+)</name>
        <dbReference type="ChEBI" id="CHEBI:29105"/>
        <label>2</label>
    </ligand>
</feature>
<feature type="signal peptide" evidence="10">
    <location>
        <begin position="1"/>
        <end position="30"/>
    </location>
</feature>
<evidence type="ECO:0000256" key="5">
    <source>
        <dbReference type="ARBA" id="ARBA00022833"/>
    </source>
</evidence>
<keyword evidence="12" id="KW-1185">Reference proteome</keyword>
<feature type="binding site" evidence="8">
    <location>
        <position position="307"/>
    </location>
    <ligand>
        <name>Zn(2+)</name>
        <dbReference type="ChEBI" id="CHEBI:29105"/>
        <label>2</label>
    </ligand>
</feature>
<feature type="binding site" evidence="8">
    <location>
        <position position="138"/>
    </location>
    <ligand>
        <name>Mg(2+)</name>
        <dbReference type="ChEBI" id="CHEBI:18420"/>
    </ligand>
</feature>
<dbReference type="PRINTS" id="PR00113">
    <property type="entry name" value="ALKPHPHTASE"/>
</dbReference>
<keyword evidence="5 8" id="KW-0862">Zinc</keyword>
<dbReference type="InterPro" id="IPR018299">
    <property type="entry name" value="Alkaline_phosphatase_AS"/>
</dbReference>
<keyword evidence="4" id="KW-0378">Hydrolase</keyword>
<proteinExistence type="inferred from homology"/>
<organism evidence="11 12">
    <name type="scientific">Paenibacillus agaridevorans</name>
    <dbReference type="NCBI Taxonomy" id="171404"/>
    <lineage>
        <taxon>Bacteria</taxon>
        <taxon>Bacillati</taxon>
        <taxon>Bacillota</taxon>
        <taxon>Bacilli</taxon>
        <taxon>Bacillales</taxon>
        <taxon>Paenibacillaceae</taxon>
        <taxon>Paenibacillus</taxon>
    </lineage>
</organism>
<evidence type="ECO:0000256" key="3">
    <source>
        <dbReference type="ARBA" id="ARBA00022723"/>
    </source>
</evidence>
<keyword evidence="10" id="KW-0732">Signal</keyword>
<dbReference type="Pfam" id="PF00245">
    <property type="entry name" value="Alk_phosphatase"/>
    <property type="match status" value="1"/>
</dbReference>
<dbReference type="PANTHER" id="PTHR11596:SF5">
    <property type="entry name" value="ALKALINE PHOSPHATASE"/>
    <property type="match status" value="1"/>
</dbReference>
<sequence length="563" mass="60171">MLRNFNGKTASKVMIAASLLFGSLAGVAHAADKGSTKNVILMIPDGMGISYLTATRIYKGEELSFERYAKGLMKTYSNDTNITDSAAAGTAMATGYKTNNGVIAVTPDGKRPESILDAARDKGKSTGLVATSRITHATPAVFTAHDPSRGNEVALATEYINNVDVILGGGRDMFLPQAEGGQQPERNLVAEAEAAGYDYITNRSELDDVTSDKVLGLFAMSDMKYDIDRDKVNVPSLSEMTELAVETLSQDQDGFFLMVEGSQIDWAGHANDPTALITDMLAFEAAVDVALEFAKKDKNTLVVVVGDHETGGMNIGNTPGGYKENIEVLKNAKGSSNAVLGTLKEEAQTVGIENAKVVDGSYYVPVRDIVAELDGELTYHAQAFAADVSIGGASFRVDLGDKKIVAGSQTLDADLFIEKGTSYIALDSIAGLIGLQAAVGTTADKPEETTAYLVDVKQVVEPIVGFELTDEDVAYLTSVNWNNNTTLTNEIGTVVSAHALISWGSRNHTGEELPVYAYGAGSGEFVGLIDNIDLPRILSYLMGVDLFDNEESFMEKLEKRRTE</sequence>
<reference evidence="11 12" key="1">
    <citation type="submission" date="2017-08" db="EMBL/GenBank/DDBJ databases">
        <title>Substantial Increase in Enzyme Production by Combined Drug-Resistance Mutations in Paenibacillus agaridevorans.</title>
        <authorList>
            <person name="Tanaka Y."/>
            <person name="Funane K."/>
            <person name="Hosaka T."/>
            <person name="Shiwa Y."/>
            <person name="Fujita N."/>
            <person name="Miyazaki T."/>
            <person name="Yoshikawa H."/>
            <person name="Murakami K."/>
            <person name="Kasahara K."/>
            <person name="Inaoka T."/>
            <person name="Hiraga Y."/>
            <person name="Ochi K."/>
        </authorList>
    </citation>
    <scope>NUCLEOTIDE SEQUENCE [LARGE SCALE GENOMIC DNA]</scope>
    <source>
        <strain evidence="11 12">T-3040</strain>
    </source>
</reference>
<dbReference type="SUPFAM" id="SSF53649">
    <property type="entry name" value="Alkaline phosphatase-like"/>
    <property type="match status" value="1"/>
</dbReference>
<evidence type="ECO:0000313" key="12">
    <source>
        <dbReference type="Proteomes" id="UP000245202"/>
    </source>
</evidence>
<feature type="binding site" evidence="8">
    <location>
        <position position="136"/>
    </location>
    <ligand>
        <name>Mg(2+)</name>
        <dbReference type="ChEBI" id="CHEBI:18420"/>
    </ligand>
</feature>
<comment type="cofactor">
    <cofactor evidence="8">
        <name>Mg(2+)</name>
        <dbReference type="ChEBI" id="CHEBI:18420"/>
    </cofactor>
    <text evidence="8">Binds 1 Mg(2+) ion.</text>
</comment>
<dbReference type="InterPro" id="IPR001952">
    <property type="entry name" value="Alkaline_phosphatase"/>
</dbReference>
<gene>
    <name evidence="11" type="ORF">PAT3040_00295</name>
</gene>
<comment type="cofactor">
    <cofactor evidence="8">
        <name>Zn(2+)</name>
        <dbReference type="ChEBI" id="CHEBI:29105"/>
    </cofactor>
    <text evidence="8">Binds 2 Zn(2+) ions.</text>
</comment>
<comment type="similarity">
    <text evidence="1 9">Belongs to the alkaline phosphatase family.</text>
</comment>
<feature type="active site" description="Phosphoserine intermediate" evidence="7">
    <location>
        <position position="85"/>
    </location>
</feature>
<feature type="binding site" evidence="8">
    <location>
        <position position="308"/>
    </location>
    <ligand>
        <name>Zn(2+)</name>
        <dbReference type="ChEBI" id="CHEBI:29105"/>
        <label>2</label>
    </ligand>
</feature>
<accession>A0A2R5EGW9</accession>
<feature type="binding site" evidence="8">
    <location>
        <position position="265"/>
    </location>
    <ligand>
        <name>Zn(2+)</name>
        <dbReference type="ChEBI" id="CHEBI:29105"/>
        <label>2</label>
    </ligand>
</feature>
<dbReference type="AlphaFoldDB" id="A0A2R5EGW9"/>
<dbReference type="Proteomes" id="UP000245202">
    <property type="component" value="Unassembled WGS sequence"/>
</dbReference>
<evidence type="ECO:0000256" key="2">
    <source>
        <dbReference type="ARBA" id="ARBA00022553"/>
    </source>
</evidence>
<keyword evidence="6 8" id="KW-0460">Magnesium</keyword>
<dbReference type="Gene3D" id="3.40.720.10">
    <property type="entry name" value="Alkaline Phosphatase, subunit A"/>
    <property type="match status" value="1"/>
</dbReference>
<dbReference type="GO" id="GO:0004035">
    <property type="term" value="F:alkaline phosphatase activity"/>
    <property type="evidence" value="ECO:0007669"/>
    <property type="project" value="TreeGrafter"/>
</dbReference>
<dbReference type="PROSITE" id="PS00123">
    <property type="entry name" value="ALKALINE_PHOSPHATASE"/>
    <property type="match status" value="1"/>
</dbReference>
<dbReference type="EMBL" id="BDQX01000023">
    <property type="protein sequence ID" value="GBG05810.1"/>
    <property type="molecule type" value="Genomic_DNA"/>
</dbReference>
<evidence type="ECO:0000256" key="7">
    <source>
        <dbReference type="PIRSR" id="PIRSR601952-1"/>
    </source>
</evidence>
<evidence type="ECO:0000256" key="10">
    <source>
        <dbReference type="SAM" id="SignalP"/>
    </source>
</evidence>
<evidence type="ECO:0000256" key="6">
    <source>
        <dbReference type="ARBA" id="ARBA00022842"/>
    </source>
</evidence>
<keyword evidence="2" id="KW-0597">Phosphoprotein</keyword>
<feature type="binding site" evidence="8">
    <location>
        <position position="260"/>
    </location>
    <ligand>
        <name>Mg(2+)</name>
        <dbReference type="ChEBI" id="CHEBI:18420"/>
    </ligand>
</feature>
<protein>
    <submittedName>
        <fullName evidence="11">Alkaline phosphatase</fullName>
    </submittedName>
</protein>
<dbReference type="PANTHER" id="PTHR11596">
    <property type="entry name" value="ALKALINE PHOSPHATASE"/>
    <property type="match status" value="1"/>
</dbReference>
<feature type="binding site" evidence="8">
    <location>
        <position position="508"/>
    </location>
    <ligand>
        <name>Zn(2+)</name>
        <dbReference type="ChEBI" id="CHEBI:29105"/>
        <label>2</label>
    </ligand>
</feature>